<evidence type="ECO:0000259" key="10">
    <source>
        <dbReference type="Pfam" id="PF02784"/>
    </source>
</evidence>
<comment type="subunit">
    <text evidence="5">Homodimer.</text>
</comment>
<dbReference type="UniPathway" id="UPA00034">
    <property type="reaction ID" value="UER00027"/>
</dbReference>
<feature type="binding site" evidence="5">
    <location>
        <position position="291"/>
    </location>
    <ligand>
        <name>substrate</name>
    </ligand>
</feature>
<accession>B0T2T9</accession>
<dbReference type="GO" id="GO:0030170">
    <property type="term" value="F:pyridoxal phosphate binding"/>
    <property type="evidence" value="ECO:0007669"/>
    <property type="project" value="UniProtKB-UniRule"/>
</dbReference>
<dbReference type="Pfam" id="PF02784">
    <property type="entry name" value="Orn_Arg_deC_N"/>
    <property type="match status" value="1"/>
</dbReference>
<dbReference type="InterPro" id="IPR029066">
    <property type="entry name" value="PLP-binding_barrel"/>
</dbReference>
<dbReference type="InterPro" id="IPR022653">
    <property type="entry name" value="De-COase2_pyr-phos_BS"/>
</dbReference>
<dbReference type="SUPFAM" id="SSF50621">
    <property type="entry name" value="Alanine racemase C-terminal domain-like"/>
    <property type="match status" value="1"/>
</dbReference>
<keyword evidence="5 8" id="KW-0457">Lysine biosynthesis</keyword>
<feature type="domain" description="Orn/DAP/Arg decarboxylase 2 C-terminal" evidence="9">
    <location>
        <begin position="41"/>
        <end position="384"/>
    </location>
</feature>
<sequence>MEAKPRKPPRLVNHFEYGPEGLACEGVPLAKIASQVGTPVYVYSRATLERHFTVFRDALLAAGVIDPLIAYAVKANSNVAVLKVLGNLGAGADTVSEGEVRRALAAGIPGERIVFSGVGKKRGEIAFALRAGVAEINVESEPELNLIAAVAAELGVKAKVAFRVNPDVAAGGHAKIATGKSENKFGVSFAEAARLYANASNNANLEPIGVACHIGSQITDLSPMRQAFTKMRGLVEQLLGEGLHVERLDLGGGLGVPYFDMPEPPSPADFAAMVGEVTQGLPVKLAFEPGRVIAANAGVLVSEVIHVHERPEGKRFLVIDAAMNDLIRPAMYDAFHDIRPLIKRAGETVYDVVGPICETGDTFTRDRALPPLAAGDLVAFMSAGAYGAAMASEYNTRPLVPEVLVDGDTFAVIRARPSYEEILARDLVPDGV</sequence>
<dbReference type="HOGENOM" id="CLU_026444_0_0_5"/>
<dbReference type="GO" id="GO:0008836">
    <property type="term" value="F:diaminopimelate decarboxylase activity"/>
    <property type="evidence" value="ECO:0007669"/>
    <property type="project" value="UniProtKB-UniRule"/>
</dbReference>
<evidence type="ECO:0000256" key="1">
    <source>
        <dbReference type="ARBA" id="ARBA00001933"/>
    </source>
</evidence>
<name>B0T2T9_CAUSK</name>
<dbReference type="Gene3D" id="2.40.37.10">
    <property type="entry name" value="Lyase, Ornithine Decarboxylase, Chain A, domain 1"/>
    <property type="match status" value="1"/>
</dbReference>
<feature type="domain" description="Orn/DAP/Arg decarboxylase 2 N-terminal" evidence="10">
    <location>
        <begin position="47"/>
        <end position="295"/>
    </location>
</feature>
<keyword evidence="2 5" id="KW-0210">Decarboxylase</keyword>
<feature type="modified residue" description="N6-(pyridoxal phosphate)lysine" evidence="5 7">
    <location>
        <position position="74"/>
    </location>
</feature>
<dbReference type="SUPFAM" id="SSF51419">
    <property type="entry name" value="PLP-binding barrel"/>
    <property type="match status" value="1"/>
</dbReference>
<feature type="binding site" evidence="5">
    <location>
        <position position="386"/>
    </location>
    <ligand>
        <name>pyridoxal 5'-phosphate</name>
        <dbReference type="ChEBI" id="CHEBI:597326"/>
    </ligand>
</feature>
<comment type="cofactor">
    <cofactor evidence="1 5 7 8">
        <name>pyridoxal 5'-phosphate</name>
        <dbReference type="ChEBI" id="CHEBI:597326"/>
    </cofactor>
</comment>
<feature type="binding site" evidence="5">
    <location>
        <begin position="288"/>
        <end position="291"/>
    </location>
    <ligand>
        <name>pyridoxal 5'-phosphate</name>
        <dbReference type="ChEBI" id="CHEBI:597326"/>
    </ligand>
</feature>
<dbReference type="FunFam" id="3.20.20.10:FF:000003">
    <property type="entry name" value="Diaminopimelate decarboxylase"/>
    <property type="match status" value="1"/>
</dbReference>
<evidence type="ECO:0000313" key="11">
    <source>
        <dbReference type="EMBL" id="ABZ72340.1"/>
    </source>
</evidence>
<dbReference type="InterPro" id="IPR022657">
    <property type="entry name" value="De-COase2_CS"/>
</dbReference>
<dbReference type="KEGG" id="cak:Caul_3213"/>
<proteinExistence type="inferred from homology"/>
<feature type="binding site" evidence="5">
    <location>
        <position position="386"/>
    </location>
    <ligand>
        <name>substrate</name>
    </ligand>
</feature>
<dbReference type="Pfam" id="PF00278">
    <property type="entry name" value="Orn_DAP_Arg_deC"/>
    <property type="match status" value="1"/>
</dbReference>
<keyword evidence="3 5" id="KW-0663">Pyridoxal phosphate</keyword>
<dbReference type="PRINTS" id="PR01181">
    <property type="entry name" value="DAPDCRBXLASE"/>
</dbReference>
<dbReference type="GO" id="GO:0009089">
    <property type="term" value="P:lysine biosynthetic process via diaminopimelate"/>
    <property type="evidence" value="ECO:0007669"/>
    <property type="project" value="UniProtKB-UniRule"/>
</dbReference>
<dbReference type="PROSITE" id="PS00878">
    <property type="entry name" value="ODR_DC_2_1"/>
    <property type="match status" value="1"/>
</dbReference>
<dbReference type="PANTHER" id="PTHR43727">
    <property type="entry name" value="DIAMINOPIMELATE DECARBOXYLASE"/>
    <property type="match status" value="1"/>
</dbReference>
<dbReference type="EMBL" id="CP000927">
    <property type="protein sequence ID" value="ABZ72340.1"/>
    <property type="molecule type" value="Genomic_DNA"/>
</dbReference>
<evidence type="ECO:0000256" key="6">
    <source>
        <dbReference type="NCBIfam" id="TIGR01048"/>
    </source>
</evidence>
<evidence type="ECO:0000256" key="2">
    <source>
        <dbReference type="ARBA" id="ARBA00022793"/>
    </source>
</evidence>
<dbReference type="InterPro" id="IPR022643">
    <property type="entry name" value="De-COase2_C"/>
</dbReference>
<gene>
    <name evidence="5" type="primary">lysA</name>
    <name evidence="11" type="ordered locus">Caul_3213</name>
</gene>
<feature type="binding site" evidence="5">
    <location>
        <position position="253"/>
    </location>
    <ligand>
        <name>pyridoxal 5'-phosphate</name>
        <dbReference type="ChEBI" id="CHEBI:597326"/>
    </ligand>
</feature>
<protein>
    <recommendedName>
        <fullName evidence="5 6">Diaminopimelate decarboxylase</fullName>
        <shortName evidence="5">DAP decarboxylase</shortName>
        <shortName evidence="5">DAPDC</shortName>
        <ecNumber evidence="5 6">4.1.1.20</ecNumber>
    </recommendedName>
</protein>
<evidence type="ECO:0000256" key="4">
    <source>
        <dbReference type="ARBA" id="ARBA00023239"/>
    </source>
</evidence>
<feature type="active site" description="Proton donor" evidence="7">
    <location>
        <position position="357"/>
    </location>
</feature>
<comment type="similarity">
    <text evidence="5">Belongs to the Orn/Lys/Arg decarboxylase class-II family. LysA subfamily.</text>
</comment>
<organism evidence="11">
    <name type="scientific">Caulobacter sp. (strain K31)</name>
    <dbReference type="NCBI Taxonomy" id="366602"/>
    <lineage>
        <taxon>Bacteria</taxon>
        <taxon>Pseudomonadati</taxon>
        <taxon>Pseudomonadota</taxon>
        <taxon>Alphaproteobacteria</taxon>
        <taxon>Caulobacterales</taxon>
        <taxon>Caulobacteraceae</taxon>
        <taxon>Caulobacter</taxon>
    </lineage>
</organism>
<dbReference type="InterPro" id="IPR022644">
    <property type="entry name" value="De-COase2_N"/>
</dbReference>
<dbReference type="STRING" id="366602.Caul_3213"/>
<dbReference type="NCBIfam" id="TIGR01048">
    <property type="entry name" value="lysA"/>
    <property type="match status" value="1"/>
</dbReference>
<dbReference type="eggNOG" id="COG0019">
    <property type="taxonomic scope" value="Bacteria"/>
</dbReference>
<comment type="pathway">
    <text evidence="5 8">Amino-acid biosynthesis; L-lysine biosynthesis via DAP pathway; L-lysine from DL-2,6-diaminopimelate: step 1/1.</text>
</comment>
<keyword evidence="4 5" id="KW-0456">Lyase</keyword>
<dbReference type="InterPro" id="IPR000183">
    <property type="entry name" value="Orn/DAP/Arg_de-COase"/>
</dbReference>
<dbReference type="InterPro" id="IPR002986">
    <property type="entry name" value="DAP_deCOOHase_LysA"/>
</dbReference>
<feature type="binding site" evidence="5">
    <location>
        <position position="328"/>
    </location>
    <ligand>
        <name>substrate</name>
    </ligand>
</feature>
<keyword evidence="5" id="KW-0028">Amino-acid biosynthesis</keyword>
<evidence type="ECO:0000256" key="7">
    <source>
        <dbReference type="PIRSR" id="PIRSR600183-50"/>
    </source>
</evidence>
<feature type="binding site" evidence="5">
    <location>
        <position position="358"/>
    </location>
    <ligand>
        <name>substrate</name>
    </ligand>
</feature>
<evidence type="ECO:0000259" key="9">
    <source>
        <dbReference type="Pfam" id="PF00278"/>
    </source>
</evidence>
<dbReference type="HAMAP" id="MF_02120">
    <property type="entry name" value="LysA"/>
    <property type="match status" value="1"/>
</dbReference>
<comment type="function">
    <text evidence="5">Specifically catalyzes the decarboxylation of meso-diaminopimelate (meso-DAP) to L-lysine.</text>
</comment>
<evidence type="ECO:0000256" key="5">
    <source>
        <dbReference type="HAMAP-Rule" id="MF_02120"/>
    </source>
</evidence>
<dbReference type="PROSITE" id="PS00879">
    <property type="entry name" value="ODR_DC_2_2"/>
    <property type="match status" value="1"/>
</dbReference>
<evidence type="ECO:0000256" key="3">
    <source>
        <dbReference type="ARBA" id="ARBA00022898"/>
    </source>
</evidence>
<reference evidence="11" key="1">
    <citation type="submission" date="2008-01" db="EMBL/GenBank/DDBJ databases">
        <title>Complete sequence of chromosome of Caulobacter sp. K31.</title>
        <authorList>
            <consortium name="US DOE Joint Genome Institute"/>
            <person name="Copeland A."/>
            <person name="Lucas S."/>
            <person name="Lapidus A."/>
            <person name="Barry K."/>
            <person name="Glavina del Rio T."/>
            <person name="Dalin E."/>
            <person name="Tice H."/>
            <person name="Pitluck S."/>
            <person name="Bruce D."/>
            <person name="Goodwin L."/>
            <person name="Thompson L.S."/>
            <person name="Brettin T."/>
            <person name="Detter J.C."/>
            <person name="Han C."/>
            <person name="Schmutz J."/>
            <person name="Larimer F."/>
            <person name="Land M."/>
            <person name="Hauser L."/>
            <person name="Kyrpides N."/>
            <person name="Kim E."/>
            <person name="Stephens C."/>
            <person name="Richardson P."/>
        </authorList>
    </citation>
    <scope>NUCLEOTIDE SEQUENCE [LARGE SCALE GENOMIC DNA]</scope>
    <source>
        <strain evidence="11">K31</strain>
    </source>
</reference>
<comment type="catalytic activity">
    <reaction evidence="5 8">
        <text>meso-2,6-diaminopimelate + H(+) = L-lysine + CO2</text>
        <dbReference type="Rhea" id="RHEA:15101"/>
        <dbReference type="ChEBI" id="CHEBI:15378"/>
        <dbReference type="ChEBI" id="CHEBI:16526"/>
        <dbReference type="ChEBI" id="CHEBI:32551"/>
        <dbReference type="ChEBI" id="CHEBI:57791"/>
        <dbReference type="EC" id="4.1.1.20"/>
    </reaction>
</comment>
<dbReference type="CDD" id="cd06828">
    <property type="entry name" value="PLPDE_III_DapDC"/>
    <property type="match status" value="1"/>
</dbReference>
<dbReference type="InterPro" id="IPR009006">
    <property type="entry name" value="Ala_racemase/Decarboxylase_C"/>
</dbReference>
<feature type="binding site" evidence="5">
    <location>
        <position position="332"/>
    </location>
    <ligand>
        <name>substrate</name>
    </ligand>
</feature>
<dbReference type="EC" id="4.1.1.20" evidence="5 6"/>
<evidence type="ECO:0000256" key="8">
    <source>
        <dbReference type="RuleBase" id="RU003738"/>
    </source>
</evidence>
<dbReference type="PRINTS" id="PR01179">
    <property type="entry name" value="ODADCRBXLASE"/>
</dbReference>
<dbReference type="PANTHER" id="PTHR43727:SF2">
    <property type="entry name" value="GROUP IV DECARBOXYLASE"/>
    <property type="match status" value="1"/>
</dbReference>
<dbReference type="Gene3D" id="3.20.20.10">
    <property type="entry name" value="Alanine racemase"/>
    <property type="match status" value="1"/>
</dbReference>
<dbReference type="AlphaFoldDB" id="B0T2T9"/>